<feature type="region of interest" description="Disordered" evidence="1">
    <location>
        <begin position="118"/>
        <end position="138"/>
    </location>
</feature>
<evidence type="ECO:0000313" key="3">
    <source>
        <dbReference type="Proteomes" id="UP000314294"/>
    </source>
</evidence>
<evidence type="ECO:0000256" key="1">
    <source>
        <dbReference type="SAM" id="MobiDB-lite"/>
    </source>
</evidence>
<accession>A0A4Z2EN23</accession>
<dbReference type="Proteomes" id="UP000314294">
    <property type="component" value="Unassembled WGS sequence"/>
</dbReference>
<dbReference type="EMBL" id="SRLO01004812">
    <property type="protein sequence ID" value="TNN30145.1"/>
    <property type="molecule type" value="Genomic_DNA"/>
</dbReference>
<protein>
    <submittedName>
        <fullName evidence="2">Uncharacterized protein</fullName>
    </submittedName>
</protein>
<comment type="caution">
    <text evidence="2">The sequence shown here is derived from an EMBL/GenBank/DDBJ whole genome shotgun (WGS) entry which is preliminary data.</text>
</comment>
<proteinExistence type="predicted"/>
<feature type="region of interest" description="Disordered" evidence="1">
    <location>
        <begin position="1"/>
        <end position="31"/>
    </location>
</feature>
<dbReference type="AlphaFoldDB" id="A0A4Z2EN23"/>
<reference evidence="2 3" key="1">
    <citation type="submission" date="2019-03" db="EMBL/GenBank/DDBJ databases">
        <title>First draft genome of Liparis tanakae, snailfish: a comprehensive survey of snailfish specific genes.</title>
        <authorList>
            <person name="Kim W."/>
            <person name="Song I."/>
            <person name="Jeong J.-H."/>
            <person name="Kim D."/>
            <person name="Kim S."/>
            <person name="Ryu S."/>
            <person name="Song J.Y."/>
            <person name="Lee S.K."/>
        </authorList>
    </citation>
    <scope>NUCLEOTIDE SEQUENCE [LARGE SCALE GENOMIC DNA]</scope>
    <source>
        <tissue evidence="2">Muscle</tissue>
    </source>
</reference>
<gene>
    <name evidence="2" type="ORF">EYF80_059703</name>
</gene>
<sequence length="138" mass="14781">MPASAHRAPSAVTYSWKSPGSTPETPARPSHDITSMPCFSFSPLCQLMPSLSRAVSSILSSFVPSILSSFVPSIASSYVPSIASSFILSSFVLHPLLFRSLHHILFEAPRLQHVSRYSSPSAGRVTGTGPPGLSRLNR</sequence>
<name>A0A4Z2EN23_9TELE</name>
<keyword evidence="3" id="KW-1185">Reference proteome</keyword>
<evidence type="ECO:0000313" key="2">
    <source>
        <dbReference type="EMBL" id="TNN30145.1"/>
    </source>
</evidence>
<organism evidence="2 3">
    <name type="scientific">Liparis tanakae</name>
    <name type="common">Tanaka's snailfish</name>
    <dbReference type="NCBI Taxonomy" id="230148"/>
    <lineage>
        <taxon>Eukaryota</taxon>
        <taxon>Metazoa</taxon>
        <taxon>Chordata</taxon>
        <taxon>Craniata</taxon>
        <taxon>Vertebrata</taxon>
        <taxon>Euteleostomi</taxon>
        <taxon>Actinopterygii</taxon>
        <taxon>Neopterygii</taxon>
        <taxon>Teleostei</taxon>
        <taxon>Neoteleostei</taxon>
        <taxon>Acanthomorphata</taxon>
        <taxon>Eupercaria</taxon>
        <taxon>Perciformes</taxon>
        <taxon>Cottioidei</taxon>
        <taxon>Cottales</taxon>
        <taxon>Liparidae</taxon>
        <taxon>Liparis</taxon>
    </lineage>
</organism>
<feature type="compositionally biased region" description="Polar residues" evidence="1">
    <location>
        <begin position="12"/>
        <end position="24"/>
    </location>
</feature>